<evidence type="ECO:0000256" key="6">
    <source>
        <dbReference type="RuleBase" id="RU361176"/>
    </source>
</evidence>
<keyword evidence="3 6" id="KW-0378">Hydrolase</keyword>
<dbReference type="PROSITE" id="PS00953">
    <property type="entry name" value="GLYCOSYL_HYDROL_F25_1"/>
    <property type="match status" value="1"/>
</dbReference>
<reference evidence="7" key="1">
    <citation type="submission" date="2020-04" db="EMBL/GenBank/DDBJ databases">
        <authorList>
            <person name="Brown S."/>
        </authorList>
    </citation>
    <scope>NUCLEOTIDE SEQUENCE</scope>
    <source>
        <strain evidence="7">DJ015</strain>
    </source>
</reference>
<dbReference type="AlphaFoldDB" id="A0AAW3WIH7"/>
<dbReference type="SMART" id="SM00641">
    <property type="entry name" value="Glyco_25"/>
    <property type="match status" value="1"/>
</dbReference>
<dbReference type="GO" id="GO:0016998">
    <property type="term" value="P:cell wall macromolecule catabolic process"/>
    <property type="evidence" value="ECO:0007669"/>
    <property type="project" value="InterPro"/>
</dbReference>
<dbReference type="RefSeq" id="WP_185687491.1">
    <property type="nucleotide sequence ID" value="NZ_JABAGV010000631.1"/>
</dbReference>
<comment type="similarity">
    <text evidence="1 6">Belongs to the glycosyl hydrolase 25 family.</text>
</comment>
<keyword evidence="2" id="KW-0677">Repeat</keyword>
<evidence type="ECO:0000256" key="2">
    <source>
        <dbReference type="ARBA" id="ARBA00022737"/>
    </source>
</evidence>
<evidence type="ECO:0000256" key="4">
    <source>
        <dbReference type="ARBA" id="ARBA00023295"/>
    </source>
</evidence>
<dbReference type="InterPro" id="IPR018337">
    <property type="entry name" value="Cell_wall/Cho-bd_repeat"/>
</dbReference>
<comment type="catalytic activity">
    <reaction evidence="6">
        <text>Hydrolysis of (1-&gt;4)-beta-linkages between N-acetylmuramic acid and N-acetyl-D-glucosamine residues in a peptidoglycan and between N-acetyl-D-glucosamine residues in chitodextrins.</text>
        <dbReference type="EC" id="3.2.1.17"/>
    </reaction>
</comment>
<dbReference type="GO" id="GO:0016052">
    <property type="term" value="P:carbohydrate catabolic process"/>
    <property type="evidence" value="ECO:0007669"/>
    <property type="project" value="TreeGrafter"/>
</dbReference>
<sequence length="294" mass="33392">MSLITGIDISNNNGNVDINGAYNSGAEYIYLKATEGRTFKDSYMDGFYNQCKAVGAKSGAYHFLVSTSDPEDQAKNFAEKIQGYEFELMPCLDVETNFDNLNDYVQRFVAAFSMYSNKELLLYTYTGFLSSLNNTSLSMFRKAWMANYNNREDLDSVANDALASAGIEIVGHQYTENGTLGVFSGDLNVFTDGVISLEFQTSKGTWKLDSKGWWFEYEDGTYPKNSWAKLPIKNNDADNVAWFLFNENGYMLYSWQQKDGNWYYLGGSNDGAMKTGWVFDSNYKRWFYFDDSGA</sequence>
<reference evidence="7" key="2">
    <citation type="journal article" date="2022" name="Nat. Biotechnol.">
        <title>Carbon-negative production of acetone and isopropanol by gas fermentation at industrial pilot scale.</title>
        <authorList>
            <person name="Liew F.E."/>
            <person name="Nogle R."/>
            <person name="Abdalla T."/>
            <person name="Rasor B.J."/>
            <person name="Canter C."/>
            <person name="Jensen R.O."/>
            <person name="Wang L."/>
            <person name="Strutz J."/>
            <person name="Chirania P."/>
            <person name="De Tissera S."/>
            <person name="Mueller A.P."/>
            <person name="Ruan Z."/>
            <person name="Gao A."/>
            <person name="Tran L."/>
            <person name="Engle N.L."/>
            <person name="Bromley J.C."/>
            <person name="Daniell J."/>
            <person name="Conrado R."/>
            <person name="Tschaplinski T.J."/>
            <person name="Giannone R.J."/>
            <person name="Hettich R.L."/>
            <person name="Karim A.S."/>
            <person name="Simpson S.D."/>
            <person name="Brown S.D."/>
            <person name="Leang C."/>
            <person name="Jewett M.C."/>
            <person name="Kopke M."/>
        </authorList>
    </citation>
    <scope>NUCLEOTIDE SEQUENCE</scope>
    <source>
        <strain evidence="7">DJ015</strain>
    </source>
</reference>
<comment type="caution">
    <text evidence="7">The sequence shown here is derived from an EMBL/GenBank/DDBJ whole genome shotgun (WGS) entry which is preliminary data.</text>
</comment>
<dbReference type="InterPro" id="IPR017853">
    <property type="entry name" value="GH"/>
</dbReference>
<protein>
    <recommendedName>
        <fullName evidence="6">Lysozyme</fullName>
        <ecNumber evidence="6">3.2.1.17</ecNumber>
    </recommendedName>
</protein>
<keyword evidence="4 6" id="KW-0326">Glycosidase</keyword>
<dbReference type="EC" id="3.2.1.17" evidence="6"/>
<dbReference type="PROSITE" id="PS51170">
    <property type="entry name" value="CW"/>
    <property type="match status" value="1"/>
</dbReference>
<evidence type="ECO:0000256" key="1">
    <source>
        <dbReference type="ARBA" id="ARBA00010646"/>
    </source>
</evidence>
<gene>
    <name evidence="7" type="ORF">HGI39_29145</name>
</gene>
<dbReference type="InterPro" id="IPR008270">
    <property type="entry name" value="Glyco_hydro_25_AS"/>
</dbReference>
<dbReference type="PROSITE" id="PS51904">
    <property type="entry name" value="GLYCOSYL_HYDROL_F25_2"/>
    <property type="match status" value="1"/>
</dbReference>
<evidence type="ECO:0000313" key="8">
    <source>
        <dbReference type="Proteomes" id="UP001194098"/>
    </source>
</evidence>
<dbReference type="InterPro" id="IPR018077">
    <property type="entry name" value="Glyco_hydro_fam25_subgr"/>
</dbReference>
<proteinExistence type="inferred from homology"/>
<accession>A0AAW3WIH7</accession>
<dbReference type="SUPFAM" id="SSF69360">
    <property type="entry name" value="Cell wall binding repeat"/>
    <property type="match status" value="1"/>
</dbReference>
<dbReference type="EMBL" id="JABAGV010000631">
    <property type="protein sequence ID" value="MBC2478657.1"/>
    <property type="molecule type" value="Genomic_DNA"/>
</dbReference>
<dbReference type="Gene3D" id="3.20.20.80">
    <property type="entry name" value="Glycosidases"/>
    <property type="match status" value="1"/>
</dbReference>
<dbReference type="GO" id="GO:0003796">
    <property type="term" value="F:lysozyme activity"/>
    <property type="evidence" value="ECO:0007669"/>
    <property type="project" value="UniProtKB-EC"/>
</dbReference>
<dbReference type="Proteomes" id="UP001194098">
    <property type="component" value="Unassembled WGS sequence"/>
</dbReference>
<organism evidence="7 8">
    <name type="scientific">Clostridium beijerinckii</name>
    <name type="common">Clostridium MP</name>
    <dbReference type="NCBI Taxonomy" id="1520"/>
    <lineage>
        <taxon>Bacteria</taxon>
        <taxon>Bacillati</taxon>
        <taxon>Bacillota</taxon>
        <taxon>Clostridia</taxon>
        <taxon>Eubacteriales</taxon>
        <taxon>Clostridiaceae</taxon>
        <taxon>Clostridium</taxon>
    </lineage>
</organism>
<feature type="non-terminal residue" evidence="7">
    <location>
        <position position="294"/>
    </location>
</feature>
<evidence type="ECO:0000313" key="7">
    <source>
        <dbReference type="EMBL" id="MBC2478657.1"/>
    </source>
</evidence>
<dbReference type="GO" id="GO:0009253">
    <property type="term" value="P:peptidoglycan catabolic process"/>
    <property type="evidence" value="ECO:0007669"/>
    <property type="project" value="InterPro"/>
</dbReference>
<feature type="repeat" description="Cell wall-binding" evidence="5">
    <location>
        <begin position="274"/>
        <end position="294"/>
    </location>
</feature>
<evidence type="ECO:0000256" key="5">
    <source>
        <dbReference type="PROSITE-ProRule" id="PRU00591"/>
    </source>
</evidence>
<dbReference type="InterPro" id="IPR002053">
    <property type="entry name" value="Glyco_hydro_25"/>
</dbReference>
<evidence type="ECO:0000256" key="3">
    <source>
        <dbReference type="ARBA" id="ARBA00022801"/>
    </source>
</evidence>
<dbReference type="SUPFAM" id="SSF51445">
    <property type="entry name" value="(Trans)glycosidases"/>
    <property type="match status" value="1"/>
</dbReference>
<dbReference type="PANTHER" id="PTHR34135">
    <property type="entry name" value="LYSOZYME"/>
    <property type="match status" value="1"/>
</dbReference>
<name>A0AAW3WIH7_CLOBE</name>
<dbReference type="PANTHER" id="PTHR34135:SF2">
    <property type="entry name" value="LYSOZYME"/>
    <property type="match status" value="1"/>
</dbReference>
<dbReference type="Pfam" id="PF01183">
    <property type="entry name" value="Glyco_hydro_25"/>
    <property type="match status" value="1"/>
</dbReference>
<dbReference type="Gene3D" id="2.10.270.10">
    <property type="entry name" value="Cholin Binding"/>
    <property type="match status" value="1"/>
</dbReference>